<evidence type="ECO:0000256" key="1">
    <source>
        <dbReference type="SAM" id="SignalP"/>
    </source>
</evidence>
<feature type="signal peptide" evidence="1">
    <location>
        <begin position="1"/>
        <end position="17"/>
    </location>
</feature>
<feature type="chain" id="PRO_5004772424" evidence="1">
    <location>
        <begin position="18"/>
        <end position="40"/>
    </location>
</feature>
<name>V8REZ4_9PSED</name>
<reference evidence="2" key="1">
    <citation type="journal article" date="2014" name="Genome Announc.">
        <title>Draft Genome Sequence of Pseudomonas moraviensis R28-S.</title>
        <authorList>
            <person name="Hunter S.S."/>
            <person name="Yano H."/>
            <person name="Loftie-Eaton W."/>
            <person name="Hughes J."/>
            <person name="De Gelder L."/>
            <person name="Stragier P."/>
            <person name="De Vos P."/>
            <person name="Settles M.L."/>
            <person name="Top E.M."/>
        </authorList>
    </citation>
    <scope>NUCLEOTIDE SEQUENCE [LARGE SCALE GENOMIC DNA]</scope>
    <source>
        <strain evidence="2">R28-S</strain>
    </source>
</reference>
<organism evidence="2">
    <name type="scientific">Pseudomonas moraviensis R28-S</name>
    <dbReference type="NCBI Taxonomy" id="1395516"/>
    <lineage>
        <taxon>Bacteria</taxon>
        <taxon>Pseudomonadati</taxon>
        <taxon>Pseudomonadota</taxon>
        <taxon>Gammaproteobacteria</taxon>
        <taxon>Pseudomonadales</taxon>
        <taxon>Pseudomonadaceae</taxon>
        <taxon>Pseudomonas</taxon>
    </lineage>
</organism>
<dbReference type="AlphaFoldDB" id="V8REZ4"/>
<evidence type="ECO:0000313" key="2">
    <source>
        <dbReference type="EMBL" id="ETF09844.1"/>
    </source>
</evidence>
<dbReference type="HOGENOM" id="CLU_3295200_0_0_6"/>
<comment type="caution">
    <text evidence="2">The sequence shown here is derived from an EMBL/GenBank/DDBJ whole genome shotgun (WGS) entry which is preliminary data.</text>
</comment>
<dbReference type="EMBL" id="AYMZ01000003">
    <property type="protein sequence ID" value="ETF09844.1"/>
    <property type="molecule type" value="Genomic_DNA"/>
</dbReference>
<dbReference type="PATRIC" id="fig|1395516.4.peg.2468"/>
<sequence length="40" mass="4338">MSLASFIAALSVFQALAQGWWTSLDIQVFQGEDAHQGPCI</sequence>
<accession>V8REZ4</accession>
<gene>
    <name evidence="2" type="ORF">PMO01_12135</name>
</gene>
<proteinExistence type="predicted"/>
<keyword evidence="1" id="KW-0732">Signal</keyword>
<protein>
    <submittedName>
        <fullName evidence="2">Uncharacterized protein</fullName>
    </submittedName>
</protein>
<dbReference type="Proteomes" id="UP000024771">
    <property type="component" value="Chromosome"/>
</dbReference>